<keyword evidence="4" id="KW-1185">Reference proteome</keyword>
<reference evidence="3" key="1">
    <citation type="submission" date="2023-07" db="EMBL/GenBank/DDBJ databases">
        <title>A chromosome-level genome assembly of Lolium multiflorum.</title>
        <authorList>
            <person name="Chen Y."/>
            <person name="Copetti D."/>
            <person name="Kolliker R."/>
            <person name="Studer B."/>
        </authorList>
    </citation>
    <scope>NUCLEOTIDE SEQUENCE</scope>
    <source>
        <strain evidence="3">02402/16</strain>
        <tissue evidence="3">Leaf</tissue>
    </source>
</reference>
<keyword evidence="2" id="KW-0812">Transmembrane</keyword>
<dbReference type="EMBL" id="JAUUTY010000002">
    <property type="protein sequence ID" value="KAK1677111.1"/>
    <property type="molecule type" value="Genomic_DNA"/>
</dbReference>
<comment type="caution">
    <text evidence="3">The sequence shown here is derived from an EMBL/GenBank/DDBJ whole genome shotgun (WGS) entry which is preliminary data.</text>
</comment>
<dbReference type="InterPro" id="IPR040304">
    <property type="entry name" value="ATG8-IP-1/2"/>
</dbReference>
<evidence type="ECO:0000313" key="4">
    <source>
        <dbReference type="Proteomes" id="UP001231189"/>
    </source>
</evidence>
<evidence type="ECO:0000256" key="1">
    <source>
        <dbReference type="SAM" id="MobiDB-lite"/>
    </source>
</evidence>
<feature type="compositionally biased region" description="Basic and acidic residues" evidence="1">
    <location>
        <begin position="137"/>
        <end position="150"/>
    </location>
</feature>
<dbReference type="Proteomes" id="UP001231189">
    <property type="component" value="Unassembled WGS sequence"/>
</dbReference>
<gene>
    <name evidence="3" type="ORF">QYE76_037959</name>
</gene>
<organism evidence="3 4">
    <name type="scientific">Lolium multiflorum</name>
    <name type="common">Italian ryegrass</name>
    <name type="synonym">Lolium perenne subsp. multiflorum</name>
    <dbReference type="NCBI Taxonomy" id="4521"/>
    <lineage>
        <taxon>Eukaryota</taxon>
        <taxon>Viridiplantae</taxon>
        <taxon>Streptophyta</taxon>
        <taxon>Embryophyta</taxon>
        <taxon>Tracheophyta</taxon>
        <taxon>Spermatophyta</taxon>
        <taxon>Magnoliopsida</taxon>
        <taxon>Liliopsida</taxon>
        <taxon>Poales</taxon>
        <taxon>Poaceae</taxon>
        <taxon>BOP clade</taxon>
        <taxon>Pooideae</taxon>
        <taxon>Poodae</taxon>
        <taxon>Poeae</taxon>
        <taxon>Poeae Chloroplast Group 2 (Poeae type)</taxon>
        <taxon>Loliodinae</taxon>
        <taxon>Loliinae</taxon>
        <taxon>Lolium</taxon>
    </lineage>
</organism>
<feature type="region of interest" description="Disordered" evidence="1">
    <location>
        <begin position="31"/>
        <end position="56"/>
    </location>
</feature>
<feature type="compositionally biased region" description="Basic and acidic residues" evidence="1">
    <location>
        <begin position="157"/>
        <end position="168"/>
    </location>
</feature>
<dbReference type="AlphaFoldDB" id="A0AAD8T8P0"/>
<feature type="transmembrane region" description="Helical" evidence="2">
    <location>
        <begin position="196"/>
        <end position="213"/>
    </location>
</feature>
<accession>A0AAD8T8P0</accession>
<keyword evidence="2" id="KW-1133">Transmembrane helix</keyword>
<evidence type="ECO:0000313" key="3">
    <source>
        <dbReference type="EMBL" id="KAK1677111.1"/>
    </source>
</evidence>
<sequence length="232" mass="24383">MSDSEKDAAEGGSAARGADWEVVTLTASAYAAAPGPGGVPVAEAEGKGHGAGSSSDALLMSDHFVFPPSEHENLPIETSALEDAPAGEDVVQEESTSVEDAGFRTVVGGAGSERVLYYDEGRNLSADEAEMLGEHGSFRAEDGGHGSAVHDDDDDSQDRAKVTPDSKSRCSGGASGKYWLKKHMVCLYDQAKETNALWSVVVAAAFVGLVILWRKDKLHIGCLKWRSSSAVR</sequence>
<dbReference type="PANTHER" id="PTHR34797">
    <property type="entry name" value="ATG8-INTERACTING PROTEIN 2"/>
    <property type="match status" value="1"/>
</dbReference>
<proteinExistence type="predicted"/>
<feature type="region of interest" description="Disordered" evidence="1">
    <location>
        <begin position="137"/>
        <end position="172"/>
    </location>
</feature>
<feature type="compositionally biased region" description="Low complexity" evidence="1">
    <location>
        <begin position="31"/>
        <end position="43"/>
    </location>
</feature>
<protein>
    <recommendedName>
        <fullName evidence="5">ATG8-interacting protein 1</fullName>
    </recommendedName>
</protein>
<evidence type="ECO:0000256" key="2">
    <source>
        <dbReference type="SAM" id="Phobius"/>
    </source>
</evidence>
<dbReference type="PANTHER" id="PTHR34797:SF1">
    <property type="entry name" value="ATG8-INTERACTING PROTEIN 2"/>
    <property type="match status" value="1"/>
</dbReference>
<name>A0AAD8T8P0_LOLMU</name>
<keyword evidence="2" id="KW-0472">Membrane</keyword>
<evidence type="ECO:0008006" key="5">
    <source>
        <dbReference type="Google" id="ProtNLM"/>
    </source>
</evidence>